<reference evidence="2" key="1">
    <citation type="submission" date="2022-10" db="EMBL/GenBank/DDBJ databases">
        <title>Culturing micro-colonial fungi from biological soil crusts in the Mojave desert and describing Neophaeococcomyces mojavensis, and introducing the new genera and species Taxawa tesnikishii.</title>
        <authorList>
            <person name="Kurbessoian T."/>
            <person name="Stajich J.E."/>
        </authorList>
    </citation>
    <scope>NUCLEOTIDE SEQUENCE</scope>
    <source>
        <strain evidence="2">TK_41</strain>
    </source>
</reference>
<name>A0AA38XFW5_9EURO</name>
<gene>
    <name evidence="2" type="ORF">H2200_004239</name>
</gene>
<evidence type="ECO:0000256" key="1">
    <source>
        <dbReference type="SAM" id="Phobius"/>
    </source>
</evidence>
<dbReference type="EMBL" id="JAPDRK010000005">
    <property type="protein sequence ID" value="KAJ9612642.1"/>
    <property type="molecule type" value="Genomic_DNA"/>
</dbReference>
<comment type="caution">
    <text evidence="2">The sequence shown here is derived from an EMBL/GenBank/DDBJ whole genome shotgun (WGS) entry which is preliminary data.</text>
</comment>
<organism evidence="2 3">
    <name type="scientific">Cladophialophora chaetospira</name>
    <dbReference type="NCBI Taxonomy" id="386627"/>
    <lineage>
        <taxon>Eukaryota</taxon>
        <taxon>Fungi</taxon>
        <taxon>Dikarya</taxon>
        <taxon>Ascomycota</taxon>
        <taxon>Pezizomycotina</taxon>
        <taxon>Eurotiomycetes</taxon>
        <taxon>Chaetothyriomycetidae</taxon>
        <taxon>Chaetothyriales</taxon>
        <taxon>Herpotrichiellaceae</taxon>
        <taxon>Cladophialophora</taxon>
    </lineage>
</organism>
<keyword evidence="1" id="KW-1133">Transmembrane helix</keyword>
<keyword evidence="3" id="KW-1185">Reference proteome</keyword>
<proteinExistence type="predicted"/>
<feature type="transmembrane region" description="Helical" evidence="1">
    <location>
        <begin position="6"/>
        <end position="29"/>
    </location>
</feature>
<evidence type="ECO:0000313" key="3">
    <source>
        <dbReference type="Proteomes" id="UP001172673"/>
    </source>
</evidence>
<keyword evidence="1" id="KW-0472">Membrane</keyword>
<accession>A0AA38XFW5</accession>
<keyword evidence="1" id="KW-0812">Transmembrane</keyword>
<protein>
    <submittedName>
        <fullName evidence="2">Uncharacterized protein</fullName>
    </submittedName>
</protein>
<sequence>MVQRNYVIAIIVIALFVVLALVGYAIYAIQNRVSLFAKREKDLEEAEEEE</sequence>
<dbReference type="AlphaFoldDB" id="A0AA38XFW5"/>
<evidence type="ECO:0000313" key="2">
    <source>
        <dbReference type="EMBL" id="KAJ9612642.1"/>
    </source>
</evidence>
<dbReference type="Proteomes" id="UP001172673">
    <property type="component" value="Unassembled WGS sequence"/>
</dbReference>